<dbReference type="Pfam" id="PF05166">
    <property type="entry name" value="YcgL"/>
    <property type="match status" value="1"/>
</dbReference>
<dbReference type="SUPFAM" id="SSF160191">
    <property type="entry name" value="YcgL-like"/>
    <property type="match status" value="1"/>
</dbReference>
<feature type="domain" description="YcgL" evidence="1">
    <location>
        <begin position="1"/>
        <end position="72"/>
    </location>
</feature>
<dbReference type="PANTHER" id="PTHR38109">
    <property type="entry name" value="PROTEIN YCGL"/>
    <property type="match status" value="1"/>
</dbReference>
<organism evidence="2 3">
    <name type="scientific">Modicisalibacter zincidurans</name>
    <dbReference type="NCBI Taxonomy" id="1178777"/>
    <lineage>
        <taxon>Bacteria</taxon>
        <taxon>Pseudomonadati</taxon>
        <taxon>Pseudomonadota</taxon>
        <taxon>Gammaproteobacteria</taxon>
        <taxon>Oceanospirillales</taxon>
        <taxon>Halomonadaceae</taxon>
        <taxon>Modicisalibacter</taxon>
    </lineage>
</organism>
<proteinExistence type="predicted"/>
<dbReference type="InterPro" id="IPR027354">
    <property type="entry name" value="YcgL_dom"/>
</dbReference>
<accession>A0ABP9R9I3</accession>
<reference evidence="3" key="1">
    <citation type="journal article" date="2019" name="Int. J. Syst. Evol. Microbiol.">
        <title>The Global Catalogue of Microorganisms (GCM) 10K type strain sequencing project: providing services to taxonomists for standard genome sequencing and annotation.</title>
        <authorList>
            <consortium name="The Broad Institute Genomics Platform"/>
            <consortium name="The Broad Institute Genome Sequencing Center for Infectious Disease"/>
            <person name="Wu L."/>
            <person name="Ma J."/>
        </authorList>
    </citation>
    <scope>NUCLEOTIDE SEQUENCE [LARGE SCALE GENOMIC DNA]</scope>
    <source>
        <strain evidence="3">JCM 18472</strain>
    </source>
</reference>
<dbReference type="InterPro" id="IPR038068">
    <property type="entry name" value="YcgL-like_sf"/>
</dbReference>
<comment type="caution">
    <text evidence="2">The sequence shown here is derived from an EMBL/GenBank/DDBJ whole genome shotgun (WGS) entry which is preliminary data.</text>
</comment>
<evidence type="ECO:0000313" key="3">
    <source>
        <dbReference type="Proteomes" id="UP001500074"/>
    </source>
</evidence>
<dbReference type="Proteomes" id="UP001500074">
    <property type="component" value="Unassembled WGS sequence"/>
</dbReference>
<gene>
    <name evidence="2" type="ORF">GCM10023342_12280</name>
</gene>
<name>A0ABP9R9I3_9GAMM</name>
<sequence>MYLFVDKRQGFDAVPEALLERFGKPQPVLTLLLGPERRLARADAGEVLAAIADKGYYLQMPPGKDDYLLKLYRAPAELPD</sequence>
<dbReference type="PROSITE" id="PS51648">
    <property type="entry name" value="YCGL"/>
    <property type="match status" value="1"/>
</dbReference>
<dbReference type="EMBL" id="BAABKI010000013">
    <property type="protein sequence ID" value="GAA5173512.1"/>
    <property type="molecule type" value="Genomic_DNA"/>
</dbReference>
<dbReference type="PANTHER" id="PTHR38109:SF1">
    <property type="entry name" value="PROTEIN YCGL"/>
    <property type="match status" value="1"/>
</dbReference>
<evidence type="ECO:0000259" key="1">
    <source>
        <dbReference type="PROSITE" id="PS51648"/>
    </source>
</evidence>
<protein>
    <submittedName>
        <fullName evidence="2">YcgL domain-containing protein</fullName>
    </submittedName>
</protein>
<dbReference type="Gene3D" id="3.10.510.20">
    <property type="entry name" value="YcgL domain"/>
    <property type="match status" value="1"/>
</dbReference>
<keyword evidence="3" id="KW-1185">Reference proteome</keyword>
<evidence type="ECO:0000313" key="2">
    <source>
        <dbReference type="EMBL" id="GAA5173512.1"/>
    </source>
</evidence>